<gene>
    <name evidence="2" type="ORF">GCM10009754_17440</name>
</gene>
<keyword evidence="3" id="KW-1185">Reference proteome</keyword>
<dbReference type="Gene3D" id="3.40.50.150">
    <property type="entry name" value="Vaccinia Virus protein VP39"/>
    <property type="match status" value="1"/>
</dbReference>
<evidence type="ECO:0000313" key="3">
    <source>
        <dbReference type="Proteomes" id="UP001501116"/>
    </source>
</evidence>
<evidence type="ECO:0008006" key="4">
    <source>
        <dbReference type="Google" id="ProtNLM"/>
    </source>
</evidence>
<evidence type="ECO:0000256" key="1">
    <source>
        <dbReference type="ARBA" id="ARBA00022833"/>
    </source>
</evidence>
<dbReference type="SUPFAM" id="SSF53335">
    <property type="entry name" value="S-adenosyl-L-methionine-dependent methyltransferases"/>
    <property type="match status" value="1"/>
</dbReference>
<dbReference type="InterPro" id="IPR008715">
    <property type="entry name" value="SAM-MeTfrase_NodS-like"/>
</dbReference>
<sequence length="409" mass="44779">MELNGIARAALVAAHPDDETLGAGGLAQRLHANGTELTVVVATDGEAAFPLSGERERRRLAATRREELRKSLAAQGITGVEPVWLGLPDSGLHRCPGPLAEALGDLLDGSDLCLAPWPDDPHPDHRETGLAVFRAAPEIAQCWSYPIWMWHRHDPGDPAIPWHRAFSHELTDPEHAAKAAAIDAFASQTGPGPGGEDPILPAGVLAHFRGRREMFFREPPHRSAPRTRFDELYRDTADPWHVRSRWYERRKRALALAALPREHYGTAVEPACGNGAFTGELAARCDRVHAFDPVRAAVEAARRATANLPHVEIGTGALPGALVAEDADLVVHSEILYYLDDGDLAETFERTAGALRRGGHVLAVHWKPWAPEAPRDGADAHRRLLAHPAFEPLVGHDDEEFVLHVLKRR</sequence>
<dbReference type="SUPFAM" id="SSF102588">
    <property type="entry name" value="LmbE-like"/>
    <property type="match status" value="1"/>
</dbReference>
<dbReference type="PANTHER" id="PTHR12993">
    <property type="entry name" value="N-ACETYLGLUCOSAMINYL-PHOSPHATIDYLINOSITOL DE-N-ACETYLASE-RELATED"/>
    <property type="match status" value="1"/>
</dbReference>
<dbReference type="Gene3D" id="3.40.50.10320">
    <property type="entry name" value="LmbE-like"/>
    <property type="match status" value="1"/>
</dbReference>
<comment type="caution">
    <text evidence="2">The sequence shown here is derived from an EMBL/GenBank/DDBJ whole genome shotgun (WGS) entry which is preliminary data.</text>
</comment>
<accession>A0ABP5BQS6</accession>
<name>A0ABP5BQS6_9PSEU</name>
<dbReference type="EMBL" id="BAAANN010000005">
    <property type="protein sequence ID" value="GAA1949353.1"/>
    <property type="molecule type" value="Genomic_DNA"/>
</dbReference>
<dbReference type="InterPro" id="IPR003737">
    <property type="entry name" value="GlcNAc_PI_deacetylase-related"/>
</dbReference>
<dbReference type="Pfam" id="PF05401">
    <property type="entry name" value="NodS"/>
    <property type="match status" value="1"/>
</dbReference>
<dbReference type="InterPro" id="IPR029063">
    <property type="entry name" value="SAM-dependent_MTases_sf"/>
</dbReference>
<keyword evidence="1" id="KW-0862">Zinc</keyword>
<dbReference type="Proteomes" id="UP001501116">
    <property type="component" value="Unassembled WGS sequence"/>
</dbReference>
<dbReference type="Pfam" id="PF02585">
    <property type="entry name" value="PIG-L"/>
    <property type="match status" value="1"/>
</dbReference>
<dbReference type="PANTHER" id="PTHR12993:SF29">
    <property type="entry name" value="BLR3841 PROTEIN"/>
    <property type="match status" value="1"/>
</dbReference>
<proteinExistence type="predicted"/>
<reference evidence="3" key="1">
    <citation type="journal article" date="2019" name="Int. J. Syst. Evol. Microbiol.">
        <title>The Global Catalogue of Microorganisms (GCM) 10K type strain sequencing project: providing services to taxonomists for standard genome sequencing and annotation.</title>
        <authorList>
            <consortium name="The Broad Institute Genomics Platform"/>
            <consortium name="The Broad Institute Genome Sequencing Center for Infectious Disease"/>
            <person name="Wu L."/>
            <person name="Ma J."/>
        </authorList>
    </citation>
    <scope>NUCLEOTIDE SEQUENCE [LARGE SCALE GENOMIC DNA]</scope>
    <source>
        <strain evidence="3">JCM 14545</strain>
    </source>
</reference>
<evidence type="ECO:0000313" key="2">
    <source>
        <dbReference type="EMBL" id="GAA1949353.1"/>
    </source>
</evidence>
<protein>
    <recommendedName>
        <fullName evidence="4">LmbE family N-acetylglucosaminyl deacetylase</fullName>
    </recommendedName>
</protein>
<organism evidence="2 3">
    <name type="scientific">Amycolatopsis minnesotensis</name>
    <dbReference type="NCBI Taxonomy" id="337894"/>
    <lineage>
        <taxon>Bacteria</taxon>
        <taxon>Bacillati</taxon>
        <taxon>Actinomycetota</taxon>
        <taxon>Actinomycetes</taxon>
        <taxon>Pseudonocardiales</taxon>
        <taxon>Pseudonocardiaceae</taxon>
        <taxon>Amycolatopsis</taxon>
    </lineage>
</organism>
<dbReference type="InterPro" id="IPR024078">
    <property type="entry name" value="LmbE-like_dom_sf"/>
</dbReference>